<organism evidence="2">
    <name type="scientific">marine sediment metagenome</name>
    <dbReference type="NCBI Taxonomy" id="412755"/>
    <lineage>
        <taxon>unclassified sequences</taxon>
        <taxon>metagenomes</taxon>
        <taxon>ecological metagenomes</taxon>
    </lineage>
</organism>
<comment type="caution">
    <text evidence="2">The sequence shown here is derived from an EMBL/GenBank/DDBJ whole genome shotgun (WGS) entry which is preliminary data.</text>
</comment>
<feature type="non-terminal residue" evidence="2">
    <location>
        <position position="1"/>
    </location>
</feature>
<keyword evidence="1" id="KW-1133">Transmembrane helix</keyword>
<dbReference type="InterPro" id="IPR036927">
    <property type="entry name" value="Cyt_c_oxase-like_su1_sf"/>
</dbReference>
<name>A0A0F9M4I0_9ZZZZ</name>
<feature type="transmembrane region" description="Helical" evidence="1">
    <location>
        <begin position="45"/>
        <end position="67"/>
    </location>
</feature>
<evidence type="ECO:0000313" key="2">
    <source>
        <dbReference type="EMBL" id="KKM71555.1"/>
    </source>
</evidence>
<dbReference type="EMBL" id="LAZR01009614">
    <property type="protein sequence ID" value="KKM71555.1"/>
    <property type="molecule type" value="Genomic_DNA"/>
</dbReference>
<keyword evidence="1" id="KW-0472">Membrane</keyword>
<accession>A0A0F9M4I0</accession>
<proteinExistence type="predicted"/>
<keyword evidence="1" id="KW-0812">Transmembrane</keyword>
<sequence>HILPRFAGKIITSVKVAEIQFWFATLGLIGMVVFQPMVASGSGNSTTIALVGLSGLLQVLSSVLFLYNMGTTLFQKEEEPSGTE</sequence>
<feature type="transmembrane region" description="Helical" evidence="1">
    <location>
        <begin position="21"/>
        <end position="39"/>
    </location>
</feature>
<dbReference type="Gene3D" id="1.20.210.10">
    <property type="entry name" value="Cytochrome c oxidase-like, subunit I domain"/>
    <property type="match status" value="1"/>
</dbReference>
<dbReference type="SUPFAM" id="SSF81442">
    <property type="entry name" value="Cytochrome c oxidase subunit I-like"/>
    <property type="match status" value="1"/>
</dbReference>
<reference evidence="2" key="1">
    <citation type="journal article" date="2015" name="Nature">
        <title>Complex archaea that bridge the gap between prokaryotes and eukaryotes.</title>
        <authorList>
            <person name="Spang A."/>
            <person name="Saw J.H."/>
            <person name="Jorgensen S.L."/>
            <person name="Zaremba-Niedzwiedzka K."/>
            <person name="Martijn J."/>
            <person name="Lind A.E."/>
            <person name="van Eijk R."/>
            <person name="Schleper C."/>
            <person name="Guy L."/>
            <person name="Ettema T.J."/>
        </authorList>
    </citation>
    <scope>NUCLEOTIDE SEQUENCE</scope>
</reference>
<protein>
    <submittedName>
        <fullName evidence="2">Uncharacterized protein</fullName>
    </submittedName>
</protein>
<gene>
    <name evidence="2" type="ORF">LCGC14_1429410</name>
</gene>
<dbReference type="AlphaFoldDB" id="A0A0F9M4I0"/>
<evidence type="ECO:0000256" key="1">
    <source>
        <dbReference type="SAM" id="Phobius"/>
    </source>
</evidence>